<feature type="compositionally biased region" description="Low complexity" evidence="5">
    <location>
        <begin position="349"/>
        <end position="369"/>
    </location>
</feature>
<dbReference type="GO" id="GO:0008017">
    <property type="term" value="F:microtubule binding"/>
    <property type="evidence" value="ECO:0007669"/>
    <property type="project" value="TreeGrafter"/>
</dbReference>
<dbReference type="AlphaFoldDB" id="A0A212CCS2"/>
<evidence type="ECO:0000256" key="5">
    <source>
        <dbReference type="SAM" id="MobiDB-lite"/>
    </source>
</evidence>
<proteinExistence type="predicted"/>
<protein>
    <submittedName>
        <fullName evidence="7">GTSE1</fullName>
    </submittedName>
</protein>
<keyword evidence="8" id="KW-1185">Reference proteome</keyword>
<feature type="compositionally biased region" description="Low complexity" evidence="5">
    <location>
        <begin position="564"/>
        <end position="579"/>
    </location>
</feature>
<dbReference type="InterPro" id="IPR026657">
    <property type="entry name" value="DDA3/GTSE-1"/>
</dbReference>
<keyword evidence="4" id="KW-0206">Cytoskeleton</keyword>
<keyword evidence="3" id="KW-0597">Phosphoprotein</keyword>
<feature type="compositionally biased region" description="Polar residues" evidence="5">
    <location>
        <begin position="200"/>
        <end position="219"/>
    </location>
</feature>
<dbReference type="Proteomes" id="UP000242450">
    <property type="component" value="Chromosome 22"/>
</dbReference>
<dbReference type="InterPro" id="IPR032768">
    <property type="entry name" value="GTSE1_N"/>
</dbReference>
<dbReference type="GO" id="GO:0005881">
    <property type="term" value="C:cytoplasmic microtubule"/>
    <property type="evidence" value="ECO:0007669"/>
    <property type="project" value="TreeGrafter"/>
</dbReference>
<reference evidence="7 8" key="1">
    <citation type="journal article" date="2018" name="Mol. Genet. Genomics">
        <title>The red deer Cervus elaphus genome CerEla1.0: sequencing, annotating, genes, and chromosomes.</title>
        <authorList>
            <person name="Bana N.A."/>
            <person name="Nyiri A."/>
            <person name="Nagy J."/>
            <person name="Frank K."/>
            <person name="Nagy T."/>
            <person name="Steger V."/>
            <person name="Schiller M."/>
            <person name="Lakatos P."/>
            <person name="Sugar L."/>
            <person name="Horn P."/>
            <person name="Barta E."/>
            <person name="Orosz L."/>
        </authorList>
    </citation>
    <scope>NUCLEOTIDE SEQUENCE [LARGE SCALE GENOMIC DNA]</scope>
    <source>
        <strain evidence="7">Hungarian</strain>
    </source>
</reference>
<comment type="caution">
    <text evidence="7">The sequence shown here is derived from an EMBL/GenBank/DDBJ whole genome shotgun (WGS) entry which is preliminary data.</text>
</comment>
<feature type="compositionally biased region" description="Polar residues" evidence="5">
    <location>
        <begin position="381"/>
        <end position="390"/>
    </location>
</feature>
<feature type="compositionally biased region" description="Basic and acidic residues" evidence="5">
    <location>
        <begin position="1"/>
        <end position="11"/>
    </location>
</feature>
<name>A0A212CCS2_CEREH</name>
<evidence type="ECO:0000313" key="8">
    <source>
        <dbReference type="Proteomes" id="UP000242450"/>
    </source>
</evidence>
<keyword evidence="2" id="KW-0963">Cytoplasm</keyword>
<feature type="compositionally biased region" description="Basic and acidic residues" evidence="5">
    <location>
        <begin position="270"/>
        <end position="279"/>
    </location>
</feature>
<dbReference type="PANTHER" id="PTHR21584:SF10">
    <property type="entry name" value="G2 AND S PHASE-EXPRESSED PROTEIN 1"/>
    <property type="match status" value="1"/>
</dbReference>
<comment type="subcellular location">
    <subcellularLocation>
        <location evidence="1">Cytoplasm</location>
        <location evidence="1">Cytoskeleton</location>
    </subcellularLocation>
</comment>
<feature type="region of interest" description="Disordered" evidence="5">
    <location>
        <begin position="196"/>
        <end position="469"/>
    </location>
</feature>
<feature type="region of interest" description="Disordered" evidence="5">
    <location>
        <begin position="564"/>
        <end position="627"/>
    </location>
</feature>
<evidence type="ECO:0000313" key="7">
    <source>
        <dbReference type="EMBL" id="OWK03767.1"/>
    </source>
</evidence>
<feature type="region of interest" description="Disordered" evidence="5">
    <location>
        <begin position="1"/>
        <end position="22"/>
    </location>
</feature>
<feature type="compositionally biased region" description="Pro residues" evidence="5">
    <location>
        <begin position="596"/>
        <end position="608"/>
    </location>
</feature>
<evidence type="ECO:0000256" key="2">
    <source>
        <dbReference type="ARBA" id="ARBA00022490"/>
    </source>
</evidence>
<accession>A0A212CCS2</accession>
<gene>
    <name evidence="7" type="ORF">Celaphus_00013687</name>
</gene>
<dbReference type="PANTHER" id="PTHR21584">
    <property type="entry name" value="DIFFERENTIAL DISPLAY AND ACTIVATED BY P53 DDA3 /G2 S PHASE EXPRESSED 1"/>
    <property type="match status" value="1"/>
</dbReference>
<evidence type="ECO:0000256" key="4">
    <source>
        <dbReference type="ARBA" id="ARBA00023212"/>
    </source>
</evidence>
<dbReference type="EMBL" id="MKHE01000022">
    <property type="protein sequence ID" value="OWK03767.1"/>
    <property type="molecule type" value="Genomic_DNA"/>
</dbReference>
<feature type="non-terminal residue" evidence="7">
    <location>
        <position position="627"/>
    </location>
</feature>
<organism evidence="7 8">
    <name type="scientific">Cervus elaphus hippelaphus</name>
    <name type="common">European red deer</name>
    <dbReference type="NCBI Taxonomy" id="46360"/>
    <lineage>
        <taxon>Eukaryota</taxon>
        <taxon>Metazoa</taxon>
        <taxon>Chordata</taxon>
        <taxon>Craniata</taxon>
        <taxon>Vertebrata</taxon>
        <taxon>Euteleostomi</taxon>
        <taxon>Mammalia</taxon>
        <taxon>Eutheria</taxon>
        <taxon>Laurasiatheria</taxon>
        <taxon>Artiodactyla</taxon>
        <taxon>Ruminantia</taxon>
        <taxon>Pecora</taxon>
        <taxon>Cervidae</taxon>
        <taxon>Cervinae</taxon>
        <taxon>Cervus</taxon>
    </lineage>
</organism>
<feature type="compositionally biased region" description="Basic and acidic residues" evidence="5">
    <location>
        <begin position="617"/>
        <end position="627"/>
    </location>
</feature>
<evidence type="ECO:0000256" key="3">
    <source>
        <dbReference type="ARBA" id="ARBA00022553"/>
    </source>
</evidence>
<feature type="domain" description="G2 and S phase-expressed protein 1 N-terminal" evidence="6">
    <location>
        <begin position="47"/>
        <end position="189"/>
    </location>
</feature>
<sequence length="627" mass="66500">METPKKEDSPKTARRQRASPGLEQRLLLRPVLPPRVDALPFQSLAHILLLADEKFDFDLSLSSSSANEDDEVFFGPIGHKERCIAVSLELNNQIPQEPPLPASERHFTWSPLTGEKFVEVYKEAHLLAFQIQSNGRTKAVQAAQPEDPGSQGVERFIQESKLKVNLFDRENEMKKSPKSLKRETYCLSDGLWRAPLLPGTQPTSSTTLPASPAQASRPETSGMPPASCPSLPAEPSAAQPPNQAGAPKKVASKLPPPRTSSLRGKSLHSAVEKPAREKPASPPGMKIQNEKGAHSSMSPDKPSTARDVASLPASGSHLVPGKRSLPVPNKSGPKKTMLKPPGCAGGLAGRSSSGSVSGLSSASPAAGRAKPSERPGISVDSARSSSSQTGRMGHGLPRPTLKAGPGGMASRQSQRPGAAEWPAEQPRGPPRAALPQPQTPDQGGPGPRSHCGLSQSPERGETGGTVRRGSCLNSKAKAVPAPANQIKIPGFSTGAPRCLTTHSLSSQVNPRMVRRRSPVGCRGHSPACRWGGTESVCFLSSYENKLRPWVAHSTPVRWSSAAQSLVSSSRTPVSTRRLSALPTPAGRRLSSLPLATPIPRPRPRPLASPLPASARRLSSEPQKKSTV</sequence>
<dbReference type="OrthoDB" id="10072587at2759"/>
<evidence type="ECO:0000259" key="6">
    <source>
        <dbReference type="Pfam" id="PF15259"/>
    </source>
</evidence>
<dbReference type="Pfam" id="PF15259">
    <property type="entry name" value="GTSE1_N"/>
    <property type="match status" value="1"/>
</dbReference>
<evidence type="ECO:0000256" key="1">
    <source>
        <dbReference type="ARBA" id="ARBA00004245"/>
    </source>
</evidence>